<dbReference type="EMBL" id="AYKW01000009">
    <property type="protein sequence ID" value="PIL32925.1"/>
    <property type="molecule type" value="Genomic_DNA"/>
</dbReference>
<name>A0A2G8SGL5_9APHY</name>
<sequence length="203" mass="23035">MRVFSINTPLIVEMGNEDLKAIANAWPLLVGLLLLDGWGFVNLPEVTWAGVAYVLHKCPQLITLSLSLDTRIDDVALMTSLPSFRPNMHLRFLSITDSVLDEVEVFVHSLFAIAPLVVGIDGWGHESEMLEISVPMANASAFLDQVESLMWELRRTRMRDQFAFLDGYVRNEAEEMNPFSTHQPARRFPYNKGRDRRIMGFPA</sequence>
<protein>
    <submittedName>
        <fullName evidence="1">Uncharacterized protein</fullName>
    </submittedName>
</protein>
<reference evidence="1 2" key="1">
    <citation type="journal article" date="2015" name="Sci. Rep.">
        <title>Chromosome-level genome map provides insights into diverse defense mechanisms in the medicinal fungus Ganoderma sinense.</title>
        <authorList>
            <person name="Zhu Y."/>
            <person name="Xu J."/>
            <person name="Sun C."/>
            <person name="Zhou S."/>
            <person name="Xu H."/>
            <person name="Nelson D.R."/>
            <person name="Qian J."/>
            <person name="Song J."/>
            <person name="Luo H."/>
            <person name="Xiang L."/>
            <person name="Li Y."/>
            <person name="Xu Z."/>
            <person name="Ji A."/>
            <person name="Wang L."/>
            <person name="Lu S."/>
            <person name="Hayward A."/>
            <person name="Sun W."/>
            <person name="Li X."/>
            <person name="Schwartz D.C."/>
            <person name="Wang Y."/>
            <person name="Chen S."/>
        </authorList>
    </citation>
    <scope>NUCLEOTIDE SEQUENCE [LARGE SCALE GENOMIC DNA]</scope>
    <source>
        <strain evidence="1 2">ZZ0214-1</strain>
    </source>
</reference>
<gene>
    <name evidence="1" type="ORF">GSI_05043</name>
</gene>
<dbReference type="Proteomes" id="UP000230002">
    <property type="component" value="Unassembled WGS sequence"/>
</dbReference>
<comment type="caution">
    <text evidence="1">The sequence shown here is derived from an EMBL/GenBank/DDBJ whole genome shotgun (WGS) entry which is preliminary data.</text>
</comment>
<evidence type="ECO:0000313" key="2">
    <source>
        <dbReference type="Proteomes" id="UP000230002"/>
    </source>
</evidence>
<dbReference type="Gene3D" id="3.80.10.10">
    <property type="entry name" value="Ribonuclease Inhibitor"/>
    <property type="match status" value="1"/>
</dbReference>
<organism evidence="1 2">
    <name type="scientific">Ganoderma sinense ZZ0214-1</name>
    <dbReference type="NCBI Taxonomy" id="1077348"/>
    <lineage>
        <taxon>Eukaryota</taxon>
        <taxon>Fungi</taxon>
        <taxon>Dikarya</taxon>
        <taxon>Basidiomycota</taxon>
        <taxon>Agaricomycotina</taxon>
        <taxon>Agaricomycetes</taxon>
        <taxon>Polyporales</taxon>
        <taxon>Polyporaceae</taxon>
        <taxon>Ganoderma</taxon>
    </lineage>
</organism>
<dbReference type="InterPro" id="IPR032675">
    <property type="entry name" value="LRR_dom_sf"/>
</dbReference>
<dbReference type="STRING" id="1077348.A0A2G8SGL5"/>
<dbReference type="OrthoDB" id="2746915at2759"/>
<accession>A0A2G8SGL5</accession>
<dbReference type="AlphaFoldDB" id="A0A2G8SGL5"/>
<proteinExistence type="predicted"/>
<keyword evidence="2" id="KW-1185">Reference proteome</keyword>
<evidence type="ECO:0000313" key="1">
    <source>
        <dbReference type="EMBL" id="PIL32925.1"/>
    </source>
</evidence>